<keyword evidence="2" id="KW-1185">Reference proteome</keyword>
<accession>A0A2T1DGN8</accession>
<protein>
    <submittedName>
        <fullName evidence="1">Uncharacterized protein</fullName>
    </submittedName>
</protein>
<dbReference type="OrthoDB" id="581530at2"/>
<proteinExistence type="predicted"/>
<dbReference type="RefSeq" id="WP_073071736.1">
    <property type="nucleotide sequence ID" value="NZ_MPPI01000012.1"/>
</dbReference>
<reference evidence="1 2" key="2">
    <citation type="submission" date="2018-03" db="EMBL/GenBank/DDBJ databases">
        <title>The ancient ancestry and fast evolution of plastids.</title>
        <authorList>
            <person name="Moore K.R."/>
            <person name="Magnabosco C."/>
            <person name="Momper L."/>
            <person name="Gold D.A."/>
            <person name="Bosak T."/>
            <person name="Fournier G.P."/>
        </authorList>
    </citation>
    <scope>NUCLEOTIDE SEQUENCE [LARGE SCALE GENOMIC DNA]</scope>
    <source>
        <strain evidence="1 2">ULC007</strain>
    </source>
</reference>
<evidence type="ECO:0000313" key="2">
    <source>
        <dbReference type="Proteomes" id="UP000238634"/>
    </source>
</evidence>
<dbReference type="EMBL" id="PVWG01000009">
    <property type="protein sequence ID" value="PSB19669.1"/>
    <property type="molecule type" value="Genomic_DNA"/>
</dbReference>
<reference evidence="1 2" key="1">
    <citation type="submission" date="2018-02" db="EMBL/GenBank/DDBJ databases">
        <authorList>
            <person name="Cohen D.B."/>
            <person name="Kent A.D."/>
        </authorList>
    </citation>
    <scope>NUCLEOTIDE SEQUENCE [LARGE SCALE GENOMIC DNA]</scope>
    <source>
        <strain evidence="1 2">ULC007</strain>
    </source>
</reference>
<name>A0A2T1DGN8_9CYAN</name>
<sequence length="194" mass="22028">MNFKPVSSDSFEHYFYKRAQLADEMASSGHVVDAHTLATASLDALAGIWLHDFPDVKKKLEIELGGTVPASIRLARFLKQFVADDSRVSKVAVICFAEDWKNSRPQDAHLADQLLIKRISSDSHEFPRSYLDISRTELSQECPELSSRPDLYALAEEYEYGAILYTFYRCPLVHVATSSNRIHGFARGEEVMYY</sequence>
<evidence type="ECO:0000313" key="1">
    <source>
        <dbReference type="EMBL" id="PSB19669.1"/>
    </source>
</evidence>
<dbReference type="Proteomes" id="UP000238634">
    <property type="component" value="Unassembled WGS sequence"/>
</dbReference>
<dbReference type="AlphaFoldDB" id="A0A2T1DGN8"/>
<dbReference type="STRING" id="1920490.GCA_001895925_00179"/>
<organism evidence="1 2">
    <name type="scientific">Phormidesmis priestleyi ULC007</name>
    <dbReference type="NCBI Taxonomy" id="1920490"/>
    <lineage>
        <taxon>Bacteria</taxon>
        <taxon>Bacillati</taxon>
        <taxon>Cyanobacteriota</taxon>
        <taxon>Cyanophyceae</taxon>
        <taxon>Leptolyngbyales</taxon>
        <taxon>Leptolyngbyaceae</taxon>
        <taxon>Phormidesmis</taxon>
    </lineage>
</organism>
<gene>
    <name evidence="1" type="ORF">C7B65_10250</name>
</gene>
<comment type="caution">
    <text evidence="1">The sequence shown here is derived from an EMBL/GenBank/DDBJ whole genome shotgun (WGS) entry which is preliminary data.</text>
</comment>